<comment type="caution">
    <text evidence="2">The sequence shown here is derived from an EMBL/GenBank/DDBJ whole genome shotgun (WGS) entry which is preliminary data.</text>
</comment>
<proteinExistence type="predicted"/>
<evidence type="ECO:0000256" key="1">
    <source>
        <dbReference type="SAM" id="Phobius"/>
    </source>
</evidence>
<dbReference type="Proteomes" id="UP001600888">
    <property type="component" value="Unassembled WGS sequence"/>
</dbReference>
<gene>
    <name evidence="2" type="ORF">FJTKL_13952</name>
</gene>
<keyword evidence="1" id="KW-0472">Membrane</keyword>
<organism evidence="2 3">
    <name type="scientific">Diaporthe vaccinii</name>
    <dbReference type="NCBI Taxonomy" id="105482"/>
    <lineage>
        <taxon>Eukaryota</taxon>
        <taxon>Fungi</taxon>
        <taxon>Dikarya</taxon>
        <taxon>Ascomycota</taxon>
        <taxon>Pezizomycotina</taxon>
        <taxon>Sordariomycetes</taxon>
        <taxon>Sordariomycetidae</taxon>
        <taxon>Diaporthales</taxon>
        <taxon>Diaporthaceae</taxon>
        <taxon>Diaporthe</taxon>
        <taxon>Diaporthe eres species complex</taxon>
    </lineage>
</organism>
<keyword evidence="3" id="KW-1185">Reference proteome</keyword>
<sequence length="170" mass="18983">MAPTAQKPLVGHFDWPAMNPPRNSSRLHHSHSHYESPFQQFDMRPGVIQSTADFLSQQLANLSADLARQPLLLKVFLIACAVAILGLALFLACARRRLEKQLRLHECRRHFYDDGDDDGFAVCEKVLGPVRGEGSWPETRREFGLKAGSHAQGASLKPAMPLFHVSHHSP</sequence>
<evidence type="ECO:0000313" key="3">
    <source>
        <dbReference type="Proteomes" id="UP001600888"/>
    </source>
</evidence>
<name>A0ABR4F9J7_9PEZI</name>
<keyword evidence="1" id="KW-1133">Transmembrane helix</keyword>
<dbReference type="EMBL" id="JBAWTH010000007">
    <property type="protein sequence ID" value="KAL2291345.1"/>
    <property type="molecule type" value="Genomic_DNA"/>
</dbReference>
<accession>A0ABR4F9J7</accession>
<reference evidence="2 3" key="1">
    <citation type="submission" date="2024-03" db="EMBL/GenBank/DDBJ databases">
        <title>A high-quality draft genome sequence of Diaporthe vaccinii, a causative agent of upright dieback and viscid rot disease in cranberry plants.</title>
        <authorList>
            <person name="Sarrasin M."/>
            <person name="Lang B.F."/>
            <person name="Burger G."/>
        </authorList>
    </citation>
    <scope>NUCLEOTIDE SEQUENCE [LARGE SCALE GENOMIC DNA]</scope>
    <source>
        <strain evidence="2 3">IS7</strain>
    </source>
</reference>
<protein>
    <submittedName>
        <fullName evidence="2">Uncharacterized protein</fullName>
    </submittedName>
</protein>
<feature type="transmembrane region" description="Helical" evidence="1">
    <location>
        <begin position="71"/>
        <end position="94"/>
    </location>
</feature>
<evidence type="ECO:0000313" key="2">
    <source>
        <dbReference type="EMBL" id="KAL2291345.1"/>
    </source>
</evidence>
<keyword evidence="1" id="KW-0812">Transmembrane</keyword>